<evidence type="ECO:0000313" key="3">
    <source>
        <dbReference type="Proteomes" id="UP000803844"/>
    </source>
</evidence>
<dbReference type="EMBL" id="MU032346">
    <property type="protein sequence ID" value="KAF3767502.1"/>
    <property type="molecule type" value="Genomic_DNA"/>
</dbReference>
<sequence>MSSSRRHRTKNADYKDASTSSEDGSRRRHSNLSRGYRPGVQREDSLIKTTHQPEAQKKYDSGWDTDYDPKDKYYLSDEEDPLDSYFSPRAAAREPAKEENDGREQRRQSTSRRRKGDSQTRSHGHSRRRSPSPSRHRSREDDADDDDGHRRHKTTSSKPNPASHTNHHSRPQTTRAASSYRQHRNHAATTSSSSSRPRTTRAASSTYTGSRASRPRPRRGLSDKSIRTMPKHVQSMVKRLDPRSVAEISRFWDDFPWQDAAKVAMQAGTIAAIKVGTDSIPWPVKGTKIASAALGAAVVDHVFKPKKKGGIKYVAMRHLAEAAVGSLVVGPALGKASKRSSGGGGGGGGGGGRTKRSEEKR</sequence>
<protein>
    <submittedName>
        <fullName evidence="2">Uncharacterized protein</fullName>
    </submittedName>
</protein>
<dbReference type="GeneID" id="63842416"/>
<evidence type="ECO:0000313" key="2">
    <source>
        <dbReference type="EMBL" id="KAF3767502.1"/>
    </source>
</evidence>
<proteinExistence type="predicted"/>
<dbReference type="OrthoDB" id="3539922at2759"/>
<feature type="compositionally biased region" description="Basic and acidic residues" evidence="1">
    <location>
        <begin position="91"/>
        <end position="107"/>
    </location>
</feature>
<feature type="compositionally biased region" description="Low complexity" evidence="1">
    <location>
        <begin position="187"/>
        <end position="212"/>
    </location>
</feature>
<feature type="compositionally biased region" description="Basic residues" evidence="1">
    <location>
        <begin position="122"/>
        <end position="137"/>
    </location>
</feature>
<feature type="region of interest" description="Disordered" evidence="1">
    <location>
        <begin position="335"/>
        <end position="361"/>
    </location>
</feature>
<feature type="region of interest" description="Disordered" evidence="1">
    <location>
        <begin position="1"/>
        <end position="231"/>
    </location>
</feature>
<feature type="compositionally biased region" description="Polar residues" evidence="1">
    <location>
        <begin position="171"/>
        <end position="180"/>
    </location>
</feature>
<reference evidence="2" key="1">
    <citation type="journal article" date="2020" name="Phytopathology">
        <title>Genome sequence of the chestnut blight fungus Cryphonectria parasitica EP155: A fundamental resource for an archetypical invasive plant pathogen.</title>
        <authorList>
            <person name="Crouch J.A."/>
            <person name="Dawe A."/>
            <person name="Aerts A."/>
            <person name="Barry K."/>
            <person name="Churchill A.C.L."/>
            <person name="Grimwood J."/>
            <person name="Hillman B."/>
            <person name="Milgroom M.G."/>
            <person name="Pangilinan J."/>
            <person name="Smith M."/>
            <person name="Salamov A."/>
            <person name="Schmutz J."/>
            <person name="Yadav J."/>
            <person name="Grigoriev I.V."/>
            <person name="Nuss D."/>
        </authorList>
    </citation>
    <scope>NUCLEOTIDE SEQUENCE</scope>
    <source>
        <strain evidence="2">EP155</strain>
    </source>
</reference>
<dbReference type="AlphaFoldDB" id="A0A9P4Y6Z7"/>
<name>A0A9P4Y6Z7_CRYP1</name>
<organism evidence="2 3">
    <name type="scientific">Cryphonectria parasitica (strain ATCC 38755 / EP155)</name>
    <dbReference type="NCBI Taxonomy" id="660469"/>
    <lineage>
        <taxon>Eukaryota</taxon>
        <taxon>Fungi</taxon>
        <taxon>Dikarya</taxon>
        <taxon>Ascomycota</taxon>
        <taxon>Pezizomycotina</taxon>
        <taxon>Sordariomycetes</taxon>
        <taxon>Sordariomycetidae</taxon>
        <taxon>Diaporthales</taxon>
        <taxon>Cryphonectriaceae</taxon>
        <taxon>Cryphonectria-Endothia species complex</taxon>
        <taxon>Cryphonectria</taxon>
    </lineage>
</organism>
<feature type="compositionally biased region" description="Basic and acidic residues" evidence="1">
    <location>
        <begin position="54"/>
        <end position="75"/>
    </location>
</feature>
<comment type="caution">
    <text evidence="2">The sequence shown here is derived from an EMBL/GenBank/DDBJ whole genome shotgun (WGS) entry which is preliminary data.</text>
</comment>
<dbReference type="Proteomes" id="UP000803844">
    <property type="component" value="Unassembled WGS sequence"/>
</dbReference>
<feature type="compositionally biased region" description="Gly residues" evidence="1">
    <location>
        <begin position="341"/>
        <end position="352"/>
    </location>
</feature>
<gene>
    <name evidence="2" type="ORF">M406DRAFT_69643</name>
</gene>
<dbReference type="RefSeq" id="XP_040778463.1">
    <property type="nucleotide sequence ID" value="XM_040925287.1"/>
</dbReference>
<accession>A0A9P4Y6Z7</accession>
<keyword evidence="3" id="KW-1185">Reference proteome</keyword>
<evidence type="ECO:0000256" key="1">
    <source>
        <dbReference type="SAM" id="MobiDB-lite"/>
    </source>
</evidence>